<gene>
    <name evidence="1" type="ORF">OBE_09759</name>
</gene>
<organism evidence="1">
    <name type="scientific">human gut metagenome</name>
    <dbReference type="NCBI Taxonomy" id="408170"/>
    <lineage>
        <taxon>unclassified sequences</taxon>
        <taxon>metagenomes</taxon>
        <taxon>organismal metagenomes</taxon>
    </lineage>
</organism>
<feature type="non-terminal residue" evidence="1">
    <location>
        <position position="275"/>
    </location>
</feature>
<name>K1SMT4_9ZZZZ</name>
<evidence type="ECO:0000313" key="1">
    <source>
        <dbReference type="EMBL" id="EKC58903.1"/>
    </source>
</evidence>
<sequence>MAHRVEQAQAIFNDYGVNISKVYGNRYFEDEHKFIPRAEYTASISQGQAATSEKPIDESYYYSFARFESSERTKAFDNHRENGENEALLHLAEIMDVNNLIELNKVRKNAPKTSEDKVLVENSSYAVTYNQQNSTYDLLRKIEKEKVLELIGDINDNDEIKASSIDVQKLAYEDAAQQMAEFAEHEPRFLTMPNREVLDFQYNEESNQIEVGKMTSDGMDVQYTFDYDLSSSPEHNLSITHDDLAGLDEFRMLSEEEVELREKTALRWRITDNKL</sequence>
<comment type="caution">
    <text evidence="1">The sequence shown here is derived from an EMBL/GenBank/DDBJ whole genome shotgun (WGS) entry which is preliminary data.</text>
</comment>
<accession>K1SMT4</accession>
<proteinExistence type="predicted"/>
<protein>
    <submittedName>
        <fullName evidence="1">DNA primase</fullName>
    </submittedName>
</protein>
<dbReference type="AlphaFoldDB" id="K1SMT4"/>
<dbReference type="EMBL" id="AJWZ01006749">
    <property type="protein sequence ID" value="EKC58903.1"/>
    <property type="molecule type" value="Genomic_DNA"/>
</dbReference>
<reference evidence="1" key="1">
    <citation type="journal article" date="2013" name="Environ. Microbiol.">
        <title>Microbiota from the distal guts of lean and obese adolescents exhibit partial functional redundancy besides clear differences in community structure.</title>
        <authorList>
            <person name="Ferrer M."/>
            <person name="Ruiz A."/>
            <person name="Lanza F."/>
            <person name="Haange S.B."/>
            <person name="Oberbach A."/>
            <person name="Till H."/>
            <person name="Bargiela R."/>
            <person name="Campoy C."/>
            <person name="Segura M.T."/>
            <person name="Richter M."/>
            <person name="von Bergen M."/>
            <person name="Seifert J."/>
            <person name="Suarez A."/>
        </authorList>
    </citation>
    <scope>NUCLEOTIDE SEQUENCE</scope>
</reference>